<dbReference type="GO" id="GO:0048476">
    <property type="term" value="C:Holliday junction resolvase complex"/>
    <property type="evidence" value="ECO:0007669"/>
    <property type="project" value="UniProtKB-UniRule"/>
</dbReference>
<name>A0A1B0GIB2_LUTLO</name>
<evidence type="ECO:0000313" key="18">
    <source>
        <dbReference type="Proteomes" id="UP000092461"/>
    </source>
</evidence>
<dbReference type="InterPro" id="IPR010996">
    <property type="entry name" value="HHH_MUS81"/>
</dbReference>
<dbReference type="EMBL" id="GITU01002148">
    <property type="protein sequence ID" value="MBC1170851.1"/>
    <property type="molecule type" value="Transcribed_RNA"/>
</dbReference>
<dbReference type="Gene3D" id="3.40.50.10130">
    <property type="match status" value="1"/>
</dbReference>
<keyword evidence="4 13" id="KW-0540">Nuclease</keyword>
<dbReference type="InterPro" id="IPR006166">
    <property type="entry name" value="ERCC4_domain"/>
</dbReference>
<dbReference type="GO" id="GO:0048257">
    <property type="term" value="F:3'-flap endonuclease activity"/>
    <property type="evidence" value="ECO:0007669"/>
    <property type="project" value="TreeGrafter"/>
</dbReference>
<keyword evidence="6 13" id="KW-0255">Endonuclease</keyword>
<dbReference type="CDD" id="cd20074">
    <property type="entry name" value="XPF_nuclease_Mus81"/>
    <property type="match status" value="1"/>
</dbReference>
<evidence type="ECO:0000256" key="7">
    <source>
        <dbReference type="ARBA" id="ARBA00022763"/>
    </source>
</evidence>
<reference evidence="17" key="3">
    <citation type="submission" date="2020-05" db="UniProtKB">
        <authorList>
            <consortium name="EnsemblMetazoa"/>
        </authorList>
    </citation>
    <scope>IDENTIFICATION</scope>
    <source>
        <strain evidence="17">Jacobina</strain>
    </source>
</reference>
<dbReference type="SUPFAM" id="SSF47802">
    <property type="entry name" value="DNA polymerase beta, N-terminal domain-like"/>
    <property type="match status" value="1"/>
</dbReference>
<keyword evidence="5 13" id="KW-0479">Metal-binding</keyword>
<dbReference type="Gene3D" id="1.10.150.110">
    <property type="entry name" value="DNA polymerase beta, N-terminal domain-like"/>
    <property type="match status" value="1"/>
</dbReference>
<feature type="compositionally biased region" description="Basic residues" evidence="14">
    <location>
        <begin position="122"/>
        <end position="138"/>
    </location>
</feature>
<dbReference type="GO" id="GO:0031573">
    <property type="term" value="P:mitotic intra-S DNA damage checkpoint signaling"/>
    <property type="evidence" value="ECO:0007669"/>
    <property type="project" value="TreeGrafter"/>
</dbReference>
<dbReference type="GO" id="GO:0005634">
    <property type="term" value="C:nucleus"/>
    <property type="evidence" value="ECO:0007669"/>
    <property type="project" value="UniProtKB-SubCell"/>
</dbReference>
<dbReference type="FunFam" id="1.10.150.110:FF:000001">
    <property type="entry name" value="Putative Crossover junction endonuclease MUS81"/>
    <property type="match status" value="1"/>
</dbReference>
<proteinExistence type="inferred from homology"/>
<organism evidence="17 18">
    <name type="scientific">Lutzomyia longipalpis</name>
    <name type="common">Sand fly</name>
    <dbReference type="NCBI Taxonomy" id="7200"/>
    <lineage>
        <taxon>Eukaryota</taxon>
        <taxon>Metazoa</taxon>
        <taxon>Ecdysozoa</taxon>
        <taxon>Arthropoda</taxon>
        <taxon>Hexapoda</taxon>
        <taxon>Insecta</taxon>
        <taxon>Pterygota</taxon>
        <taxon>Neoptera</taxon>
        <taxon>Endopterygota</taxon>
        <taxon>Diptera</taxon>
        <taxon>Nematocera</taxon>
        <taxon>Psychodoidea</taxon>
        <taxon>Psychodidae</taxon>
        <taxon>Lutzomyia</taxon>
        <taxon>Lutzomyia</taxon>
    </lineage>
</organism>
<dbReference type="FunFam" id="3.40.50.10130:FF:000003">
    <property type="entry name" value="Crossover junction endonuclease MUS81"/>
    <property type="match status" value="1"/>
</dbReference>
<evidence type="ECO:0000256" key="2">
    <source>
        <dbReference type="ARBA" id="ARBA00004123"/>
    </source>
</evidence>
<keyword evidence="11 13" id="KW-0234">DNA repair</keyword>
<dbReference type="GO" id="GO:0031297">
    <property type="term" value="P:replication fork processing"/>
    <property type="evidence" value="ECO:0007669"/>
    <property type="project" value="UniProtKB-ARBA"/>
</dbReference>
<dbReference type="EMBL" id="AJWK01013624">
    <property type="status" value="NOT_ANNOTATED_CDS"/>
    <property type="molecule type" value="Genomic_DNA"/>
</dbReference>
<dbReference type="GO" id="GO:0003677">
    <property type="term" value="F:DNA binding"/>
    <property type="evidence" value="ECO:0007669"/>
    <property type="project" value="UniProtKB-UniRule"/>
</dbReference>
<dbReference type="SUPFAM" id="SSF52980">
    <property type="entry name" value="Restriction endonuclease-like"/>
    <property type="match status" value="1"/>
</dbReference>
<evidence type="ECO:0000256" key="9">
    <source>
        <dbReference type="ARBA" id="ARBA00022842"/>
    </source>
</evidence>
<dbReference type="Gene3D" id="1.10.150.670">
    <property type="entry name" value="Crossover junction endonuclease EME1, DNA-binding domain"/>
    <property type="match status" value="1"/>
</dbReference>
<dbReference type="VEuPathDB" id="VectorBase:LLOJ004332"/>
<dbReference type="SMART" id="SM00891">
    <property type="entry name" value="ERCC4"/>
    <property type="match status" value="1"/>
</dbReference>
<dbReference type="InterPro" id="IPR033309">
    <property type="entry name" value="Mus81"/>
</dbReference>
<dbReference type="Pfam" id="PF21292">
    <property type="entry name" value="EME1-MUS81_C"/>
    <property type="match status" value="1"/>
</dbReference>
<keyword evidence="18" id="KW-1185">Reference proteome</keyword>
<evidence type="ECO:0000256" key="10">
    <source>
        <dbReference type="ARBA" id="ARBA00023172"/>
    </source>
</evidence>
<dbReference type="GO" id="GO:0000727">
    <property type="term" value="P:double-strand break repair via break-induced replication"/>
    <property type="evidence" value="ECO:0007669"/>
    <property type="project" value="UniProtKB-UniRule"/>
</dbReference>
<dbReference type="AlphaFoldDB" id="A0A1B0GIB2"/>
<evidence type="ECO:0000313" key="16">
    <source>
        <dbReference type="EMBL" id="MBC1170851.1"/>
    </source>
</evidence>
<keyword evidence="12 13" id="KW-0539">Nucleus</keyword>
<dbReference type="InterPro" id="IPR047416">
    <property type="entry name" value="XPF_nuclease_Mus81"/>
</dbReference>
<evidence type="ECO:0000256" key="6">
    <source>
        <dbReference type="ARBA" id="ARBA00022759"/>
    </source>
</evidence>
<keyword evidence="10 13" id="KW-0233">DNA recombination</keyword>
<comment type="cofactor">
    <cofactor evidence="1 13">
        <name>Mg(2+)</name>
        <dbReference type="ChEBI" id="CHEBI:18420"/>
    </cofactor>
</comment>
<dbReference type="InterPro" id="IPR027421">
    <property type="entry name" value="DNA_pol_lamdba_lyase_dom_sf"/>
</dbReference>
<evidence type="ECO:0000256" key="13">
    <source>
        <dbReference type="RuleBase" id="RU369042"/>
    </source>
</evidence>
<comment type="subunit">
    <text evidence="13">Interacts with EME1.</text>
</comment>
<evidence type="ECO:0000259" key="15">
    <source>
        <dbReference type="SMART" id="SM00891"/>
    </source>
</evidence>
<accession>A0A1B0GIB2</accession>
<evidence type="ECO:0000256" key="1">
    <source>
        <dbReference type="ARBA" id="ARBA00001946"/>
    </source>
</evidence>
<evidence type="ECO:0000256" key="4">
    <source>
        <dbReference type="ARBA" id="ARBA00022722"/>
    </source>
</evidence>
<dbReference type="Pfam" id="PF02732">
    <property type="entry name" value="ERCC4"/>
    <property type="match status" value="1"/>
</dbReference>
<dbReference type="GO" id="GO:0006308">
    <property type="term" value="P:DNA catabolic process"/>
    <property type="evidence" value="ECO:0007669"/>
    <property type="project" value="UniProtKB-UniRule"/>
</dbReference>
<dbReference type="Proteomes" id="UP000092461">
    <property type="component" value="Unassembled WGS sequence"/>
</dbReference>
<reference evidence="16" key="2">
    <citation type="journal article" date="2020" name="BMC">
        <title>Leishmania infection induces a limited differential gene expression in the sand fly midgut.</title>
        <authorList>
            <person name="Coutinho-Abreu I.V."/>
            <person name="Serafim T.D."/>
            <person name="Meneses C."/>
            <person name="Kamhawi S."/>
            <person name="Oliveira F."/>
            <person name="Valenzuela J.G."/>
        </authorList>
    </citation>
    <scope>NUCLEOTIDE SEQUENCE</scope>
    <source>
        <strain evidence="16">Jacobina</strain>
        <tissue evidence="16">Midgut</tissue>
    </source>
</reference>
<dbReference type="EC" id="3.1.22.-" evidence="13"/>
<feature type="region of interest" description="Disordered" evidence="14">
    <location>
        <begin position="102"/>
        <end position="147"/>
    </location>
</feature>
<dbReference type="GO" id="GO:0000712">
    <property type="term" value="P:resolution of meiotic recombination intermediates"/>
    <property type="evidence" value="ECO:0007669"/>
    <property type="project" value="TreeGrafter"/>
</dbReference>
<keyword evidence="8 13" id="KW-0378">Hydrolase</keyword>
<comment type="subcellular location">
    <subcellularLocation>
        <location evidence="2 13">Nucleus</location>
    </subcellularLocation>
</comment>
<protein>
    <recommendedName>
        <fullName evidence="13">Crossover junction endonuclease MUS81</fullName>
        <ecNumber evidence="13">3.1.22.-</ecNumber>
    </recommendedName>
</protein>
<dbReference type="VEuPathDB" id="VectorBase:LLONM1_004099"/>
<keyword evidence="9 13" id="KW-0460">Magnesium</keyword>
<reference evidence="18" key="1">
    <citation type="submission" date="2012-05" db="EMBL/GenBank/DDBJ databases">
        <title>Whole Genome Assembly of Lutzomyia longipalpis.</title>
        <authorList>
            <person name="Richards S."/>
            <person name="Qu C."/>
            <person name="Dillon R."/>
            <person name="Worley K."/>
            <person name="Scherer S."/>
            <person name="Batterton M."/>
            <person name="Taylor A."/>
            <person name="Hawes A."/>
            <person name="Hernandez B."/>
            <person name="Kovar C."/>
            <person name="Mandapat C."/>
            <person name="Pham C."/>
            <person name="Qu C."/>
            <person name="Jing C."/>
            <person name="Bess C."/>
            <person name="Bandaranaike D."/>
            <person name="Ngo D."/>
            <person name="Ongeri F."/>
            <person name="Arias F."/>
            <person name="Lara F."/>
            <person name="Weissenberger G."/>
            <person name="Kamau G."/>
            <person name="Han H."/>
            <person name="Shen H."/>
            <person name="Dinh H."/>
            <person name="Khalil I."/>
            <person name="Jones J."/>
            <person name="Shafer J."/>
            <person name="Jayaseelan J."/>
            <person name="Quiroz J."/>
            <person name="Blankenburg K."/>
            <person name="Nguyen L."/>
            <person name="Jackson L."/>
            <person name="Francisco L."/>
            <person name="Tang L.-Y."/>
            <person name="Pu L.-L."/>
            <person name="Perales L."/>
            <person name="Lorensuhewa L."/>
            <person name="Munidasa M."/>
            <person name="Coyle M."/>
            <person name="Taylor M."/>
            <person name="Puazo M."/>
            <person name="Firestine M."/>
            <person name="Scheel M."/>
            <person name="Javaid M."/>
            <person name="Wang M."/>
            <person name="Li M."/>
            <person name="Tabassum N."/>
            <person name="Saada N."/>
            <person name="Osuji N."/>
            <person name="Aqrawi P."/>
            <person name="Fu Q."/>
            <person name="Thornton R."/>
            <person name="Raj R."/>
            <person name="Goodspeed R."/>
            <person name="Mata R."/>
            <person name="Najjar R."/>
            <person name="Gubbala S."/>
            <person name="Lee S."/>
            <person name="Denson S."/>
            <person name="Patil S."/>
            <person name="Macmil S."/>
            <person name="Qi S."/>
            <person name="Matskevitch T."/>
            <person name="Palculict T."/>
            <person name="Mathew T."/>
            <person name="Vee V."/>
            <person name="Velamala V."/>
            <person name="Korchina V."/>
            <person name="Cai W."/>
            <person name="Liu W."/>
            <person name="Dai W."/>
            <person name="Zou X."/>
            <person name="Zhu Y."/>
            <person name="Zhang Y."/>
            <person name="Wu Y.-Q."/>
            <person name="Xin Y."/>
            <person name="Nazarath L."/>
            <person name="Kovar C."/>
            <person name="Han Y."/>
            <person name="Muzny D."/>
            <person name="Gibbs R."/>
        </authorList>
    </citation>
    <scope>NUCLEOTIDE SEQUENCE [LARGE SCALE GENOMIC DNA]</scope>
    <source>
        <strain evidence="18">Jacobina</strain>
    </source>
</reference>
<dbReference type="Pfam" id="PF14716">
    <property type="entry name" value="HHH_8"/>
    <property type="match status" value="1"/>
</dbReference>
<evidence type="ECO:0000256" key="8">
    <source>
        <dbReference type="ARBA" id="ARBA00022801"/>
    </source>
</evidence>
<dbReference type="InterPro" id="IPR011335">
    <property type="entry name" value="Restrct_endonuc-II-like"/>
</dbReference>
<feature type="domain" description="ERCC4" evidence="15">
    <location>
        <begin position="170"/>
        <end position="268"/>
    </location>
</feature>
<dbReference type="GO" id="GO:0008821">
    <property type="term" value="F:crossover junction DNA endonuclease activity"/>
    <property type="evidence" value="ECO:0007669"/>
    <property type="project" value="UniProtKB-UniRule"/>
</dbReference>
<dbReference type="PANTHER" id="PTHR13451:SF0">
    <property type="entry name" value="CROSSOVER JUNCTION ENDONUCLEASE MUS81"/>
    <property type="match status" value="1"/>
</dbReference>
<dbReference type="GO" id="GO:0046872">
    <property type="term" value="F:metal ion binding"/>
    <property type="evidence" value="ECO:0007669"/>
    <property type="project" value="UniProtKB-UniRule"/>
</dbReference>
<sequence>MRDFLITYFVDKEMKVSGLRERMTIKYNNPNPLFKKWLQEWLKHSEENNLGNRSALSKALESLEKYPLPIQSARECIILEGFGPTICEMLEKKLIKHRNGQEGTNQHLPAAGSAVEAEKPQKLKRNPSHKSPKKKRTRKEPCPAVIPDAKKKETEEPLVAIMSANMFQIILLVDTQETKGKTKKTVDATLKELDSFRETYEVRHLSVGDFAWIARDASGSELVLPYIVERKRVDDLGSSIRDGRFHEQKFRLMQSGIPNVIYMVEMYESRHLGLPFKTIMQAAMNTNVHNGFTVKITDNHHGSMLYLSVLTKMLRRVFAEKILVECPKANLKEFNLSDEFVSLMNFAEFNTLSSKTRDMKVRDFFALQLIQLSGLSVDKALAIVRIYGTPKLLLNAYRDCRNQDAAKNLLANIKYGKANRQIGQKLSENIYEFYHNIRPS</sequence>
<evidence type="ECO:0000313" key="17">
    <source>
        <dbReference type="EnsemblMetazoa" id="LLOJ004332-PA"/>
    </source>
</evidence>
<dbReference type="EnsemblMetazoa" id="LLOJ004332-RA">
    <property type="protein sequence ID" value="LLOJ004332-PA"/>
    <property type="gene ID" value="LLOJ004332"/>
</dbReference>
<evidence type="ECO:0000256" key="11">
    <source>
        <dbReference type="ARBA" id="ARBA00023204"/>
    </source>
</evidence>
<evidence type="ECO:0000256" key="5">
    <source>
        <dbReference type="ARBA" id="ARBA00022723"/>
    </source>
</evidence>
<keyword evidence="7 13" id="KW-0227">DNA damage</keyword>
<comment type="function">
    <text evidence="13">Interacts with EME1 to form a DNA structure-specific endonuclease with substrate preference for branched DNA structures with a 5'-end at the branch nick. Typical substrates include 3'-flap structures, D-loops, replication forks and nicked Holliday junctions. May be required in mitosis for the processing of stalled or collapsed replication fork intermediates. May be required in meiosis for the repair of meiosis-specific double strand breaks subsequent to single-end invasion (SEI).</text>
</comment>
<dbReference type="InterPro" id="IPR042530">
    <property type="entry name" value="EME1/EME2_C"/>
</dbReference>
<dbReference type="PANTHER" id="PTHR13451">
    <property type="entry name" value="CLASS II CROSSOVER JUNCTION ENDONUCLEASE MUS81"/>
    <property type="match status" value="1"/>
</dbReference>
<comment type="similarity">
    <text evidence="3 13">Belongs to the XPF family.</text>
</comment>
<evidence type="ECO:0000256" key="3">
    <source>
        <dbReference type="ARBA" id="ARBA00010015"/>
    </source>
</evidence>
<evidence type="ECO:0000256" key="14">
    <source>
        <dbReference type="SAM" id="MobiDB-lite"/>
    </source>
</evidence>
<evidence type="ECO:0000256" key="12">
    <source>
        <dbReference type="ARBA" id="ARBA00023242"/>
    </source>
</evidence>